<feature type="non-terminal residue" evidence="1">
    <location>
        <position position="52"/>
    </location>
</feature>
<name>X1CNS6_9ZZZZ</name>
<accession>X1CNS6</accession>
<gene>
    <name evidence="1" type="ORF">S01H4_62925</name>
</gene>
<organism evidence="1">
    <name type="scientific">marine sediment metagenome</name>
    <dbReference type="NCBI Taxonomy" id="412755"/>
    <lineage>
        <taxon>unclassified sequences</taxon>
        <taxon>metagenomes</taxon>
        <taxon>ecological metagenomes</taxon>
    </lineage>
</organism>
<sequence>MMFWGKQKIPKSIFVRRLIYYLQELKFTAIVKISSFELGETSEMISSDDAAQ</sequence>
<dbReference type="EMBL" id="BART01037691">
    <property type="protein sequence ID" value="GAH10071.1"/>
    <property type="molecule type" value="Genomic_DNA"/>
</dbReference>
<reference evidence="1" key="1">
    <citation type="journal article" date="2014" name="Front. Microbiol.">
        <title>High frequency of phylogenetically diverse reductive dehalogenase-homologous genes in deep subseafloor sedimentary metagenomes.</title>
        <authorList>
            <person name="Kawai M."/>
            <person name="Futagami T."/>
            <person name="Toyoda A."/>
            <person name="Takaki Y."/>
            <person name="Nishi S."/>
            <person name="Hori S."/>
            <person name="Arai W."/>
            <person name="Tsubouchi T."/>
            <person name="Morono Y."/>
            <person name="Uchiyama I."/>
            <person name="Ito T."/>
            <person name="Fujiyama A."/>
            <person name="Inagaki F."/>
            <person name="Takami H."/>
        </authorList>
    </citation>
    <scope>NUCLEOTIDE SEQUENCE</scope>
    <source>
        <strain evidence="1">Expedition CK06-06</strain>
    </source>
</reference>
<dbReference type="AlphaFoldDB" id="X1CNS6"/>
<evidence type="ECO:0000313" key="1">
    <source>
        <dbReference type="EMBL" id="GAH10071.1"/>
    </source>
</evidence>
<proteinExistence type="predicted"/>
<protein>
    <submittedName>
        <fullName evidence="1">Uncharacterized protein</fullName>
    </submittedName>
</protein>
<comment type="caution">
    <text evidence="1">The sequence shown here is derived from an EMBL/GenBank/DDBJ whole genome shotgun (WGS) entry which is preliminary data.</text>
</comment>